<protein>
    <submittedName>
        <fullName evidence="2">UL24 product homolog</fullName>
    </submittedName>
</protein>
<evidence type="ECO:0000313" key="2">
    <source>
        <dbReference type="EMBL" id="BAA82919.1"/>
    </source>
</evidence>
<sequence>MARRGRRGSAARMSSERALPTTAARPTCPARKKTARRRYNRRRSTSGRSSYRAAVNLKRTLAAGVRCHARFYQKLYAESMHLRTQADDWTGRALSKILGKIMGFDVFKAATDFRLVFEVNLGRRKPDCICMIRCPRGLWEASCDGACVIIELKTCRFSNNLGTASKKEQRLTGTKQLLDSKLLIDYLAPVGSERIFICPLLVFVSRRKLNVLRVTCLRRNVVSTDFHRLATLITLASEYKIKQVDRRRTAVRKPAQCARNFASLENARRDDRSEEVEIHTFPNCSIVLPPRTILPGAANTTMHRLASIVSCLVRKQ</sequence>
<evidence type="ECO:0000313" key="3">
    <source>
        <dbReference type="Proteomes" id="UP000133659"/>
    </source>
</evidence>
<organism evidence="2 3">
    <name type="scientific">Marek's disease virus serotype 2 MDV2</name>
    <dbReference type="NCBI Taxonomy" id="36353"/>
    <lineage>
        <taxon>Viruses</taxon>
        <taxon>Duplodnaviria</taxon>
        <taxon>Heunggongvirae</taxon>
        <taxon>Peploviricota</taxon>
        <taxon>Herviviricetes</taxon>
        <taxon>Herpesvirales</taxon>
        <taxon>Orthoherpesviridae</taxon>
        <taxon>Alphaherpesvirinae</taxon>
        <taxon>Mardivirus</taxon>
        <taxon>Mardivirus gallidalpha3</taxon>
        <taxon>Gallid alphaherpesvirus 3</taxon>
    </lineage>
</organism>
<gene>
    <name evidence="2" type="primary">ORF 31</name>
</gene>
<dbReference type="InterPro" id="IPR002580">
    <property type="entry name" value="Herpes_UL24"/>
</dbReference>
<name>A0A1P7U061_9ALPH</name>
<accession>A0A1P7U061</accession>
<evidence type="ECO:0000256" key="1">
    <source>
        <dbReference type="SAM" id="MobiDB-lite"/>
    </source>
</evidence>
<proteinExistence type="predicted"/>
<feature type="region of interest" description="Disordered" evidence="1">
    <location>
        <begin position="1"/>
        <end position="50"/>
    </location>
</feature>
<feature type="compositionally biased region" description="Basic residues" evidence="1">
    <location>
        <begin position="30"/>
        <end position="45"/>
    </location>
</feature>
<dbReference type="Pfam" id="PF01646">
    <property type="entry name" value="Herpes_UL24"/>
    <property type="match status" value="1"/>
</dbReference>
<reference evidence="2 3" key="1">
    <citation type="submission" date="1999-02" db="EMBL/GenBank/DDBJ databases">
        <title>The complete DNA sequence and transcription map of the unique long genome region of Marek's disease virus type 2.</title>
        <authorList>
            <person name="Jang H."/>
            <person name="Cai J."/>
            <person name="Izumiya Y."/>
            <person name="Murakami Y."/>
            <person name="Mochizuki M."/>
            <person name="Song C."/>
            <person name="Lee Y."/>
            <person name="Kai C."/>
            <person name="Takahashi E."/>
            <person name="Mikami T."/>
        </authorList>
    </citation>
    <scope>NUCLEOTIDE SEQUENCE [LARGE SCALE GENOMIC DNA]</scope>
    <source>
        <strain evidence="2">HPRS24</strain>
    </source>
</reference>
<dbReference type="EMBL" id="AB024414">
    <property type="protein sequence ID" value="BAA82919.1"/>
    <property type="molecule type" value="Genomic_DNA"/>
</dbReference>
<dbReference type="Proteomes" id="UP000133659">
    <property type="component" value="Genome"/>
</dbReference>